<name>A0AAE1DRN0_9GAST</name>
<keyword evidence="2" id="KW-1185">Reference proteome</keyword>
<proteinExistence type="predicted"/>
<dbReference type="AlphaFoldDB" id="A0AAE1DRN0"/>
<evidence type="ECO:0000313" key="1">
    <source>
        <dbReference type="EMBL" id="KAK3780541.1"/>
    </source>
</evidence>
<comment type="caution">
    <text evidence="1">The sequence shown here is derived from an EMBL/GenBank/DDBJ whole genome shotgun (WGS) entry which is preliminary data.</text>
</comment>
<organism evidence="1 2">
    <name type="scientific">Elysia crispata</name>
    <name type="common">lettuce slug</name>
    <dbReference type="NCBI Taxonomy" id="231223"/>
    <lineage>
        <taxon>Eukaryota</taxon>
        <taxon>Metazoa</taxon>
        <taxon>Spiralia</taxon>
        <taxon>Lophotrochozoa</taxon>
        <taxon>Mollusca</taxon>
        <taxon>Gastropoda</taxon>
        <taxon>Heterobranchia</taxon>
        <taxon>Euthyneura</taxon>
        <taxon>Panpulmonata</taxon>
        <taxon>Sacoglossa</taxon>
        <taxon>Placobranchoidea</taxon>
        <taxon>Plakobranchidae</taxon>
        <taxon>Elysia</taxon>
    </lineage>
</organism>
<dbReference type="EMBL" id="JAWDGP010002709">
    <property type="protein sequence ID" value="KAK3780541.1"/>
    <property type="molecule type" value="Genomic_DNA"/>
</dbReference>
<sequence>MLVYSNLFSRRVLISPTALSGHYVYMTVSAGWGPESGQRERDRHQCQVTEVHLDQISLVPGLGFSLQWPGDYSLDLQKTRKN</sequence>
<dbReference type="Proteomes" id="UP001283361">
    <property type="component" value="Unassembled WGS sequence"/>
</dbReference>
<evidence type="ECO:0000313" key="2">
    <source>
        <dbReference type="Proteomes" id="UP001283361"/>
    </source>
</evidence>
<accession>A0AAE1DRN0</accession>
<reference evidence="1" key="1">
    <citation type="journal article" date="2023" name="G3 (Bethesda)">
        <title>A reference genome for the long-term kleptoplast-retaining sea slug Elysia crispata morphotype clarki.</title>
        <authorList>
            <person name="Eastman K.E."/>
            <person name="Pendleton A.L."/>
            <person name="Shaikh M.A."/>
            <person name="Suttiyut T."/>
            <person name="Ogas R."/>
            <person name="Tomko P."/>
            <person name="Gavelis G."/>
            <person name="Widhalm J.R."/>
            <person name="Wisecaver J.H."/>
        </authorList>
    </citation>
    <scope>NUCLEOTIDE SEQUENCE</scope>
    <source>
        <strain evidence="1">ECLA1</strain>
    </source>
</reference>
<gene>
    <name evidence="1" type="ORF">RRG08_007395</name>
</gene>
<protein>
    <submittedName>
        <fullName evidence="1">Uncharacterized protein</fullName>
    </submittedName>
</protein>